<evidence type="ECO:0000313" key="5">
    <source>
        <dbReference type="Proteomes" id="UP001595818"/>
    </source>
</evidence>
<dbReference type="InterPro" id="IPR011330">
    <property type="entry name" value="Glyco_hydro/deAcase_b/a-brl"/>
</dbReference>
<keyword evidence="1" id="KW-0479">Metal-binding</keyword>
<dbReference type="SUPFAM" id="SSF88713">
    <property type="entry name" value="Glycoside hydrolase/deacetylase"/>
    <property type="match status" value="1"/>
</dbReference>
<dbReference type="EMBL" id="JBHSJJ010000008">
    <property type="protein sequence ID" value="MFC4873063.1"/>
    <property type="molecule type" value="Genomic_DNA"/>
</dbReference>
<dbReference type="Proteomes" id="UP001595818">
    <property type="component" value="Unassembled WGS sequence"/>
</dbReference>
<dbReference type="InterPro" id="IPR050248">
    <property type="entry name" value="Polysacc_deacetylase_ArnD"/>
</dbReference>
<gene>
    <name evidence="4" type="ORF">ACFPFU_15295</name>
</gene>
<comment type="caution">
    <text evidence="4">The sequence shown here is derived from an EMBL/GenBank/DDBJ whole genome shotgun (WGS) entry which is preliminary data.</text>
</comment>
<dbReference type="RefSeq" id="WP_377065643.1">
    <property type="nucleotide sequence ID" value="NZ_JBHSJJ010000008.1"/>
</dbReference>
<evidence type="ECO:0000313" key="4">
    <source>
        <dbReference type="EMBL" id="MFC4873063.1"/>
    </source>
</evidence>
<sequence>MFLYKVPDIVNWFYPDYIWHKERTSSRIYLTFDDGPVPGATDFVLEELGKRGMKATFFMVGENVSRHPDLAREVRKEGHRIGNHTQHHLNGAKTTTKDYLRDTYDCQETLIDIVGVNPMIFRPPYGRLRTPQKKALLSKYDIVFWDVLAGDFRKGLLPAKSLRKIMQKTQNGSVILFHDQTKTSPFIRKMLPDFLDYIASSGYQTGLL</sequence>
<proteinExistence type="predicted"/>
<name>A0ABV9T2W9_9BACT</name>
<dbReference type="GO" id="GO:0016787">
    <property type="term" value="F:hydrolase activity"/>
    <property type="evidence" value="ECO:0007669"/>
    <property type="project" value="UniProtKB-KW"/>
</dbReference>
<dbReference type="PANTHER" id="PTHR10587:SF133">
    <property type="entry name" value="CHITIN DEACETYLASE 1-RELATED"/>
    <property type="match status" value="1"/>
</dbReference>
<evidence type="ECO:0000259" key="3">
    <source>
        <dbReference type="PROSITE" id="PS51677"/>
    </source>
</evidence>
<dbReference type="CDD" id="cd10917">
    <property type="entry name" value="CE4_NodB_like_6s_7s"/>
    <property type="match status" value="1"/>
</dbReference>
<dbReference type="PANTHER" id="PTHR10587">
    <property type="entry name" value="GLYCOSYL TRANSFERASE-RELATED"/>
    <property type="match status" value="1"/>
</dbReference>
<keyword evidence="5" id="KW-1185">Reference proteome</keyword>
<evidence type="ECO:0000256" key="1">
    <source>
        <dbReference type="ARBA" id="ARBA00022723"/>
    </source>
</evidence>
<feature type="domain" description="NodB homology" evidence="3">
    <location>
        <begin position="26"/>
        <end position="206"/>
    </location>
</feature>
<dbReference type="Pfam" id="PF01522">
    <property type="entry name" value="Polysacc_deac_1"/>
    <property type="match status" value="1"/>
</dbReference>
<evidence type="ECO:0000256" key="2">
    <source>
        <dbReference type="ARBA" id="ARBA00022801"/>
    </source>
</evidence>
<dbReference type="Gene3D" id="3.20.20.370">
    <property type="entry name" value="Glycoside hydrolase/deacetylase"/>
    <property type="match status" value="1"/>
</dbReference>
<keyword evidence="2 4" id="KW-0378">Hydrolase</keyword>
<dbReference type="InterPro" id="IPR002509">
    <property type="entry name" value="NODB_dom"/>
</dbReference>
<reference evidence="5" key="1">
    <citation type="journal article" date="2019" name="Int. J. Syst. Evol. Microbiol.">
        <title>The Global Catalogue of Microorganisms (GCM) 10K type strain sequencing project: providing services to taxonomists for standard genome sequencing and annotation.</title>
        <authorList>
            <consortium name="The Broad Institute Genomics Platform"/>
            <consortium name="The Broad Institute Genome Sequencing Center for Infectious Disease"/>
            <person name="Wu L."/>
            <person name="Ma J."/>
        </authorList>
    </citation>
    <scope>NUCLEOTIDE SEQUENCE [LARGE SCALE GENOMIC DNA]</scope>
    <source>
        <strain evidence="5">CGMCC 4.7466</strain>
    </source>
</reference>
<organism evidence="4 5">
    <name type="scientific">Negadavirga shengliensis</name>
    <dbReference type="NCBI Taxonomy" id="1389218"/>
    <lineage>
        <taxon>Bacteria</taxon>
        <taxon>Pseudomonadati</taxon>
        <taxon>Bacteroidota</taxon>
        <taxon>Cytophagia</taxon>
        <taxon>Cytophagales</taxon>
        <taxon>Cyclobacteriaceae</taxon>
        <taxon>Negadavirga</taxon>
    </lineage>
</organism>
<dbReference type="EC" id="3.-.-.-" evidence="4"/>
<protein>
    <submittedName>
        <fullName evidence="4">Polysaccharide deacetylase family protein</fullName>
        <ecNumber evidence="4">3.-.-.-</ecNumber>
    </submittedName>
</protein>
<dbReference type="PROSITE" id="PS51677">
    <property type="entry name" value="NODB"/>
    <property type="match status" value="1"/>
</dbReference>
<accession>A0ABV9T2W9</accession>